<dbReference type="EMBL" id="KN833008">
    <property type="protein sequence ID" value="KIM79671.1"/>
    <property type="molecule type" value="Genomic_DNA"/>
</dbReference>
<organism evidence="1 2">
    <name type="scientific">Piloderma croceum (strain F 1598)</name>
    <dbReference type="NCBI Taxonomy" id="765440"/>
    <lineage>
        <taxon>Eukaryota</taxon>
        <taxon>Fungi</taxon>
        <taxon>Dikarya</taxon>
        <taxon>Basidiomycota</taxon>
        <taxon>Agaricomycotina</taxon>
        <taxon>Agaricomycetes</taxon>
        <taxon>Agaricomycetidae</taxon>
        <taxon>Atheliales</taxon>
        <taxon>Atheliaceae</taxon>
        <taxon>Piloderma</taxon>
    </lineage>
</organism>
<proteinExistence type="predicted"/>
<reference evidence="2" key="2">
    <citation type="submission" date="2015-01" db="EMBL/GenBank/DDBJ databases">
        <title>Evolutionary Origins and Diversification of the Mycorrhizal Mutualists.</title>
        <authorList>
            <consortium name="DOE Joint Genome Institute"/>
            <consortium name="Mycorrhizal Genomics Consortium"/>
            <person name="Kohler A."/>
            <person name="Kuo A."/>
            <person name="Nagy L.G."/>
            <person name="Floudas D."/>
            <person name="Copeland A."/>
            <person name="Barry K.W."/>
            <person name="Cichocki N."/>
            <person name="Veneault-Fourrey C."/>
            <person name="LaButti K."/>
            <person name="Lindquist E.A."/>
            <person name="Lipzen A."/>
            <person name="Lundell T."/>
            <person name="Morin E."/>
            <person name="Murat C."/>
            <person name="Riley R."/>
            <person name="Ohm R."/>
            <person name="Sun H."/>
            <person name="Tunlid A."/>
            <person name="Henrissat B."/>
            <person name="Grigoriev I.V."/>
            <person name="Hibbett D.S."/>
            <person name="Martin F."/>
        </authorList>
    </citation>
    <scope>NUCLEOTIDE SEQUENCE [LARGE SCALE GENOMIC DNA]</scope>
    <source>
        <strain evidence="2">F 1598</strain>
    </source>
</reference>
<keyword evidence="2" id="KW-1185">Reference proteome</keyword>
<protein>
    <submittedName>
        <fullName evidence="1">Uncharacterized protein</fullName>
    </submittedName>
</protein>
<dbReference type="InParanoid" id="A0A0C3FJN3"/>
<dbReference type="Proteomes" id="UP000054166">
    <property type="component" value="Unassembled WGS sequence"/>
</dbReference>
<accession>A0A0C3FJN3</accession>
<name>A0A0C3FJN3_PILCF</name>
<dbReference type="HOGENOM" id="CLU_2543383_0_0_1"/>
<gene>
    <name evidence="1" type="ORF">PILCRDRAFT_552216</name>
</gene>
<dbReference type="AlphaFoldDB" id="A0A0C3FJN3"/>
<evidence type="ECO:0000313" key="2">
    <source>
        <dbReference type="Proteomes" id="UP000054166"/>
    </source>
</evidence>
<evidence type="ECO:0000313" key="1">
    <source>
        <dbReference type="EMBL" id="KIM79671.1"/>
    </source>
</evidence>
<sequence length="83" mass="9194">MDGNTLRTGFAWTEQGTFKAACRIAEDFGWIKEGYGTFNPFNAREHGDGCLLVLVIFANLIHKIGVSGILSTAIWMVERVDSE</sequence>
<reference evidence="1 2" key="1">
    <citation type="submission" date="2014-04" db="EMBL/GenBank/DDBJ databases">
        <authorList>
            <consortium name="DOE Joint Genome Institute"/>
            <person name="Kuo A."/>
            <person name="Tarkka M."/>
            <person name="Buscot F."/>
            <person name="Kohler A."/>
            <person name="Nagy L.G."/>
            <person name="Floudas D."/>
            <person name="Copeland A."/>
            <person name="Barry K.W."/>
            <person name="Cichocki N."/>
            <person name="Veneault-Fourrey C."/>
            <person name="LaButti K."/>
            <person name="Lindquist E.A."/>
            <person name="Lipzen A."/>
            <person name="Lundell T."/>
            <person name="Morin E."/>
            <person name="Murat C."/>
            <person name="Sun H."/>
            <person name="Tunlid A."/>
            <person name="Henrissat B."/>
            <person name="Grigoriev I.V."/>
            <person name="Hibbett D.S."/>
            <person name="Martin F."/>
            <person name="Nordberg H.P."/>
            <person name="Cantor M.N."/>
            <person name="Hua S.X."/>
        </authorList>
    </citation>
    <scope>NUCLEOTIDE SEQUENCE [LARGE SCALE GENOMIC DNA]</scope>
    <source>
        <strain evidence="1 2">F 1598</strain>
    </source>
</reference>